<comment type="similarity">
    <text evidence="1 3">Belongs to the TPP enzyme family.</text>
</comment>
<dbReference type="InterPro" id="IPR030817">
    <property type="entry name" value="Myo_inos_IolD"/>
</dbReference>
<evidence type="ECO:0000259" key="6">
    <source>
        <dbReference type="Pfam" id="PF02775"/>
    </source>
</evidence>
<dbReference type="SUPFAM" id="SSF52467">
    <property type="entry name" value="DHS-like NAD/FAD-binding domain"/>
    <property type="match status" value="1"/>
</dbReference>
<dbReference type="CDD" id="cd07035">
    <property type="entry name" value="TPP_PYR_POX_like"/>
    <property type="match status" value="1"/>
</dbReference>
<feature type="region of interest" description="Disordered" evidence="4">
    <location>
        <begin position="596"/>
        <end position="616"/>
    </location>
</feature>
<dbReference type="Pfam" id="PF00205">
    <property type="entry name" value="TPP_enzyme_M"/>
    <property type="match status" value="1"/>
</dbReference>
<evidence type="ECO:0000313" key="8">
    <source>
        <dbReference type="EMBL" id="MFC3704626.1"/>
    </source>
</evidence>
<evidence type="ECO:0000256" key="1">
    <source>
        <dbReference type="ARBA" id="ARBA00007812"/>
    </source>
</evidence>
<dbReference type="InterPro" id="IPR011766">
    <property type="entry name" value="TPP_enzyme_TPP-bd"/>
</dbReference>
<feature type="domain" description="Thiamine pyrophosphate enzyme TPP-binding" evidence="6">
    <location>
        <begin position="424"/>
        <end position="570"/>
    </location>
</feature>
<feature type="domain" description="Thiamine pyrophosphate enzyme central" evidence="5">
    <location>
        <begin position="221"/>
        <end position="354"/>
    </location>
</feature>
<proteinExistence type="inferred from homology"/>
<reference evidence="9" key="1">
    <citation type="journal article" date="2019" name="Int. J. Syst. Evol. Microbiol.">
        <title>The Global Catalogue of Microorganisms (GCM) 10K type strain sequencing project: providing services to taxonomists for standard genome sequencing and annotation.</title>
        <authorList>
            <consortium name="The Broad Institute Genomics Platform"/>
            <consortium name="The Broad Institute Genome Sequencing Center for Infectious Disease"/>
            <person name="Wu L."/>
            <person name="Ma J."/>
        </authorList>
    </citation>
    <scope>NUCLEOTIDE SEQUENCE [LARGE SCALE GENOMIC DNA]</scope>
    <source>
        <strain evidence="9">KCTC 42281</strain>
    </source>
</reference>
<dbReference type="Pfam" id="PF02776">
    <property type="entry name" value="TPP_enzyme_N"/>
    <property type="match status" value="1"/>
</dbReference>
<evidence type="ECO:0000259" key="7">
    <source>
        <dbReference type="Pfam" id="PF02776"/>
    </source>
</evidence>
<feature type="domain" description="Thiamine pyrophosphate enzyme N-terminal TPP-binding" evidence="7">
    <location>
        <begin position="36"/>
        <end position="132"/>
    </location>
</feature>
<dbReference type="PANTHER" id="PTHR18968">
    <property type="entry name" value="THIAMINE PYROPHOSPHATE ENZYMES"/>
    <property type="match status" value="1"/>
</dbReference>
<dbReference type="NCBIfam" id="TIGR04377">
    <property type="entry name" value="myo_inos_iolD"/>
    <property type="match status" value="1"/>
</dbReference>
<keyword evidence="9" id="KW-1185">Reference proteome</keyword>
<dbReference type="InterPro" id="IPR029061">
    <property type="entry name" value="THDP-binding"/>
</dbReference>
<dbReference type="EMBL" id="JBHRYD010000005">
    <property type="protein sequence ID" value="MFC3704626.1"/>
    <property type="molecule type" value="Genomic_DNA"/>
</dbReference>
<gene>
    <name evidence="8" type="primary">iolD</name>
    <name evidence="8" type="ORF">ACFOOL_07635</name>
</gene>
<dbReference type="Gene3D" id="3.40.50.1220">
    <property type="entry name" value="TPP-binding domain"/>
    <property type="match status" value="1"/>
</dbReference>
<dbReference type="InterPro" id="IPR012001">
    <property type="entry name" value="Thiamin_PyroP_enz_TPP-bd_dom"/>
</dbReference>
<organism evidence="8 9">
    <name type="scientific">Devosia honganensis</name>
    <dbReference type="NCBI Taxonomy" id="1610527"/>
    <lineage>
        <taxon>Bacteria</taxon>
        <taxon>Pseudomonadati</taxon>
        <taxon>Pseudomonadota</taxon>
        <taxon>Alphaproteobacteria</taxon>
        <taxon>Hyphomicrobiales</taxon>
        <taxon>Devosiaceae</taxon>
        <taxon>Devosia</taxon>
    </lineage>
</organism>
<comment type="caution">
    <text evidence="8">The sequence shown here is derived from an EMBL/GenBank/DDBJ whole genome shotgun (WGS) entry which is preliminary data.</text>
</comment>
<dbReference type="GO" id="GO:0102481">
    <property type="term" value="F:3D-(3,5/4)-trihydroxycyclohexane-1,2-dione hydrolase activity"/>
    <property type="evidence" value="ECO:0007669"/>
    <property type="project" value="UniProtKB-EC"/>
</dbReference>
<name>A0ABV7X1E7_9HYPH</name>
<dbReference type="Pfam" id="PF02775">
    <property type="entry name" value="TPP_enzyme_C"/>
    <property type="match status" value="1"/>
</dbReference>
<sequence>MARSTIRLTMAQALVRYLCNQFTEIEGERVPLFAGVFAIFGHGNVTCLSEALEAVQDQLPTWRGQNEQSMALAAIGFAKAKKRRQIMVAASSIGPGATNMVTAAGVAHTNRLPVLLISGDSFANRQPDPVMQQVEHFGDPTITVNDSFKAVTRYWDRITLPGQIVSSLPQAVAAMLDPADCGPAFIGLCQDTQEMAFDYPEAFFEPTVWSVPRPRPDRERLAEAVELLRTAKKPLIIAGGGVAYSLAEDTVAAFAAARGIPVVETIAGKGALTHDHPVHAGPIGILGSTSANALAAEADVILAIGTRLMDFTTGSWTVFSHAAKFISINTARWDATKHRALAVVGDARETVEELHGAMGNWQAPAAWMANARHLFGEWNALLETHQAPTNALVPTYAQVVAAVHRGAGDSDRLIAAAGGVPGEVVKGWRVKAPGTFDCEFGYSCMGYELAAGWGAAMARTGNGTPIVMLGDGTYMMMNSDIYSSVLSGHKMIVIVCDNGGYAVINRLQNAKGIPGFNNLLKDCRVKEPFAVDFAKHAESMGALARRCETLADLEQAMTWAQSTDRTTVLTIVTDAFEWMPGDADWDVGVPEVSSRENVQAARADQERIRSKQRVGV</sequence>
<evidence type="ECO:0000256" key="4">
    <source>
        <dbReference type="SAM" id="MobiDB-lite"/>
    </source>
</evidence>
<dbReference type="InterPro" id="IPR029035">
    <property type="entry name" value="DHS-like_NAD/FAD-binding_dom"/>
</dbReference>
<evidence type="ECO:0000256" key="2">
    <source>
        <dbReference type="ARBA" id="ARBA00023052"/>
    </source>
</evidence>
<evidence type="ECO:0000259" key="5">
    <source>
        <dbReference type="Pfam" id="PF00205"/>
    </source>
</evidence>
<keyword evidence="2 3" id="KW-0786">Thiamine pyrophosphate</keyword>
<dbReference type="Gene3D" id="3.40.50.970">
    <property type="match status" value="2"/>
</dbReference>
<dbReference type="InterPro" id="IPR045229">
    <property type="entry name" value="TPP_enz"/>
</dbReference>
<dbReference type="InterPro" id="IPR012000">
    <property type="entry name" value="Thiamin_PyroP_enz_cen_dom"/>
</dbReference>
<dbReference type="Proteomes" id="UP001595613">
    <property type="component" value="Unassembled WGS sequence"/>
</dbReference>
<keyword evidence="8" id="KW-0378">Hydrolase</keyword>
<evidence type="ECO:0000256" key="3">
    <source>
        <dbReference type="RuleBase" id="RU362132"/>
    </source>
</evidence>
<dbReference type="RefSeq" id="WP_380096349.1">
    <property type="nucleotide sequence ID" value="NZ_JBHRYD010000005.1"/>
</dbReference>
<protein>
    <submittedName>
        <fullName evidence="8">3D-(3,5/4)-trihydroxycyclohexane-1,2-dione acylhydrolase (Decyclizing)</fullName>
        <ecNumber evidence="8">3.7.1.22</ecNumber>
    </submittedName>
</protein>
<accession>A0ABV7X1E7</accession>
<dbReference type="PANTHER" id="PTHR18968:SF9">
    <property type="entry name" value="3D-(3,5_4)-TRIHYDROXYCYCLOHEXANE-1,2-DIONE HYDROLASE"/>
    <property type="match status" value="1"/>
</dbReference>
<dbReference type="EC" id="3.7.1.22" evidence="8"/>
<dbReference type="SUPFAM" id="SSF52518">
    <property type="entry name" value="Thiamin diphosphate-binding fold (THDP-binding)"/>
    <property type="match status" value="2"/>
</dbReference>
<evidence type="ECO:0000313" key="9">
    <source>
        <dbReference type="Proteomes" id="UP001595613"/>
    </source>
</evidence>